<comment type="caution">
    <text evidence="2">The sequence shown here is derived from an EMBL/GenBank/DDBJ whole genome shotgun (WGS) entry which is preliminary data.</text>
</comment>
<protein>
    <submittedName>
        <fullName evidence="2">Uncharacterized protein</fullName>
    </submittedName>
</protein>
<gene>
    <name evidence="2" type="ORF">G6N73_22270</name>
</gene>
<name>A0A6G4WGX1_9HYPH</name>
<evidence type="ECO:0000313" key="3">
    <source>
        <dbReference type="Proteomes" id="UP001642900"/>
    </source>
</evidence>
<dbReference type="AlphaFoldDB" id="A0A6G4WGX1"/>
<evidence type="ECO:0000313" key="2">
    <source>
        <dbReference type="EMBL" id="NGO53854.1"/>
    </source>
</evidence>
<dbReference type="RefSeq" id="WP_165031621.1">
    <property type="nucleotide sequence ID" value="NZ_JAAKZF010000038.1"/>
</dbReference>
<sequence>MGEGTDTVRSCINWTLAAKVERLGLEGSATNGTGNALNNTLVGNSLNNVLNGGAGELGVGCRCRAARVAGAGNLNETGNARANTLVGNAASNSLSGDDGRGDLI</sequence>
<organism evidence="2 3">
    <name type="scientific">Allomesorhizobium camelthorni</name>
    <dbReference type="NCBI Taxonomy" id="475069"/>
    <lineage>
        <taxon>Bacteria</taxon>
        <taxon>Pseudomonadati</taxon>
        <taxon>Pseudomonadota</taxon>
        <taxon>Alphaproteobacteria</taxon>
        <taxon>Hyphomicrobiales</taxon>
        <taxon>Phyllobacteriaceae</taxon>
        <taxon>Allomesorhizobium</taxon>
    </lineage>
</organism>
<dbReference type="EMBL" id="JAAKZF010000038">
    <property type="protein sequence ID" value="NGO53854.1"/>
    <property type="molecule type" value="Genomic_DNA"/>
</dbReference>
<accession>A0A6G4WGX1</accession>
<proteinExistence type="predicted"/>
<reference evidence="2 3" key="1">
    <citation type="submission" date="2020-02" db="EMBL/GenBank/DDBJ databases">
        <title>Genome sequence of strain CCNWXJ40-4.</title>
        <authorList>
            <person name="Gao J."/>
            <person name="Sun J."/>
        </authorList>
    </citation>
    <scope>NUCLEOTIDE SEQUENCE [LARGE SCALE GENOMIC DNA]</scope>
    <source>
        <strain evidence="2 3">CCNWXJ 40-4</strain>
    </source>
</reference>
<keyword evidence="3" id="KW-1185">Reference proteome</keyword>
<feature type="region of interest" description="Disordered" evidence="1">
    <location>
        <begin position="85"/>
        <end position="104"/>
    </location>
</feature>
<evidence type="ECO:0000256" key="1">
    <source>
        <dbReference type="SAM" id="MobiDB-lite"/>
    </source>
</evidence>
<dbReference type="Proteomes" id="UP001642900">
    <property type="component" value="Unassembled WGS sequence"/>
</dbReference>
<feature type="compositionally biased region" description="Polar residues" evidence="1">
    <location>
        <begin position="85"/>
        <end position="95"/>
    </location>
</feature>